<protein>
    <submittedName>
        <fullName evidence="2">Uncharacterized protein LOC109129453</fullName>
    </submittedName>
</protein>
<organism evidence="1 2">
    <name type="scientific">Camelina sativa</name>
    <name type="common">False flax</name>
    <name type="synonym">Myagrum sativum</name>
    <dbReference type="NCBI Taxonomy" id="90675"/>
    <lineage>
        <taxon>Eukaryota</taxon>
        <taxon>Viridiplantae</taxon>
        <taxon>Streptophyta</taxon>
        <taxon>Embryophyta</taxon>
        <taxon>Tracheophyta</taxon>
        <taxon>Spermatophyta</taxon>
        <taxon>Magnoliopsida</taxon>
        <taxon>eudicotyledons</taxon>
        <taxon>Gunneridae</taxon>
        <taxon>Pentapetalae</taxon>
        <taxon>rosids</taxon>
        <taxon>malvids</taxon>
        <taxon>Brassicales</taxon>
        <taxon>Brassicaceae</taxon>
        <taxon>Camelineae</taxon>
        <taxon>Camelina</taxon>
    </lineage>
</organism>
<evidence type="ECO:0000313" key="2">
    <source>
        <dbReference type="RefSeq" id="XP_019093251.1"/>
    </source>
</evidence>
<evidence type="ECO:0000313" key="1">
    <source>
        <dbReference type="Proteomes" id="UP000694864"/>
    </source>
</evidence>
<keyword evidence="1" id="KW-1185">Reference proteome</keyword>
<dbReference type="GeneID" id="109129453"/>
<reference evidence="2" key="2">
    <citation type="submission" date="2025-08" db="UniProtKB">
        <authorList>
            <consortium name="RefSeq"/>
        </authorList>
    </citation>
    <scope>IDENTIFICATION</scope>
    <source>
        <tissue evidence="2">Leaf</tissue>
    </source>
</reference>
<dbReference type="Proteomes" id="UP000694864">
    <property type="component" value="Chromosome 16"/>
</dbReference>
<dbReference type="RefSeq" id="XP_019093251.1">
    <property type="nucleotide sequence ID" value="XM_019237706.1"/>
</dbReference>
<dbReference type="PANTHER" id="PTHR46890">
    <property type="entry name" value="NON-LTR RETROLELEMENT REVERSE TRANSCRIPTASE-LIKE PROTEIN-RELATED"/>
    <property type="match status" value="1"/>
</dbReference>
<sequence length="228" mass="26065">MTKDEDYQVELERINRELLKAYQNEEVFWKQRSRQLWLTLGDKNTGYFHAATKSRRALNNIAVMESAAGNPVYEEKEIVKAIIDYFQQIFTSQNGNGRNVVQEALTCCITQDINETLIKLPSTEEIKAACFSIHPDKAPGPDGFSASFFQSNWSTVGEIISKILTKRLQPILDLCISENQSAFVPQRAISDNVLITHETLHYFKTSKAKERVFMAVKTDMSKAYDRLE</sequence>
<proteinExistence type="predicted"/>
<dbReference type="InterPro" id="IPR052343">
    <property type="entry name" value="Retrotransposon-Effector_Assoc"/>
</dbReference>
<dbReference type="PANTHER" id="PTHR46890:SF28">
    <property type="entry name" value="REVERSE TRANSCRIPTASE DOMAIN-CONTAINING PROTEIN"/>
    <property type="match status" value="1"/>
</dbReference>
<name>A0ABM1R2L3_CAMSA</name>
<accession>A0ABM1R2L3</accession>
<gene>
    <name evidence="2" type="primary">LOC109129453</name>
</gene>
<reference evidence="1" key="1">
    <citation type="journal article" date="2014" name="Nat. Commun.">
        <title>The emerging biofuel crop Camelina sativa retains a highly undifferentiated hexaploid genome structure.</title>
        <authorList>
            <person name="Kagale S."/>
            <person name="Koh C."/>
            <person name="Nixon J."/>
            <person name="Bollina V."/>
            <person name="Clarke W.E."/>
            <person name="Tuteja R."/>
            <person name="Spillane C."/>
            <person name="Robinson S.J."/>
            <person name="Links M.G."/>
            <person name="Clarke C."/>
            <person name="Higgins E.E."/>
            <person name="Huebert T."/>
            <person name="Sharpe A.G."/>
            <person name="Parkin I.A."/>
        </authorList>
    </citation>
    <scope>NUCLEOTIDE SEQUENCE [LARGE SCALE GENOMIC DNA]</scope>
    <source>
        <strain evidence="1">cv. DH55</strain>
    </source>
</reference>